<organism evidence="2 3">
    <name type="scientific">Salmonella enterica subsp. indica</name>
    <dbReference type="NCBI Taxonomy" id="59207"/>
    <lineage>
        <taxon>Bacteria</taxon>
        <taxon>Pseudomonadati</taxon>
        <taxon>Pseudomonadota</taxon>
        <taxon>Gammaproteobacteria</taxon>
        <taxon>Enterobacterales</taxon>
        <taxon>Enterobacteriaceae</taxon>
        <taxon>Salmonella</taxon>
    </lineage>
</organism>
<reference evidence="2 3" key="1">
    <citation type="submission" date="2018-06" db="EMBL/GenBank/DDBJ databases">
        <authorList>
            <consortium name="Pathogen Informatics"/>
            <person name="Doyle S."/>
        </authorList>
    </citation>
    <scope>NUCLEOTIDE SEQUENCE [LARGE SCALE GENOMIC DNA]</scope>
    <source>
        <strain evidence="2 3">NCTC12420</strain>
    </source>
</reference>
<protein>
    <recommendedName>
        <fullName evidence="1">Fimbrial adhesin MrpH C-terminal domain-containing protein</fullName>
    </recommendedName>
</protein>
<dbReference type="GO" id="GO:0009289">
    <property type="term" value="C:pilus"/>
    <property type="evidence" value="ECO:0007669"/>
    <property type="project" value="InterPro"/>
</dbReference>
<sequence length="373" mass="38439">MADNCGDMNLYSNIAGGWSGYGNVFYAGALFVPSFSAGLSAEYVATSGQTATYRLPSSVSVVSTNTSSYYTAMIGLGAWNNHYFDLGSSGLVWLGTSSGSQQQTNKSGQNCLATVRVTPINTSTMQMIGGISVTVGLQGGQTISAQGYASTVTPMTTLQPNGVRMNMSMGGVQLNLTTAGYVLITVPSGVRDGDYIGTISLPYSITACAGQHVCGDTRIWSHASTGISNINASIKIRVVDGKPVNPDTYCTASSGSGITINHGLLTPDQVSGNIKTNTIVVSCTGGSTVPVKIKVKPVGSPNTGTQLTGNNGILTPLSNNTDSLVSLGEERNTEKTVNVVSIASFPVNSELRANSSVTPGSFSGSAVVTISYQ</sequence>
<gene>
    <name evidence="2" type="ORF">NCTC12420_05062</name>
</gene>
<dbReference type="GO" id="GO:0007155">
    <property type="term" value="P:cell adhesion"/>
    <property type="evidence" value="ECO:0007669"/>
    <property type="project" value="InterPro"/>
</dbReference>
<name>A0A379YM14_SALER</name>
<dbReference type="InterPro" id="IPR057010">
    <property type="entry name" value="MrpH_C"/>
</dbReference>
<evidence type="ECO:0000313" key="2">
    <source>
        <dbReference type="EMBL" id="SUI46978.1"/>
    </source>
</evidence>
<dbReference type="Proteomes" id="UP000254220">
    <property type="component" value="Unassembled WGS sequence"/>
</dbReference>
<dbReference type="EMBL" id="UGYB01000004">
    <property type="protein sequence ID" value="SUI46978.1"/>
    <property type="molecule type" value="Genomic_DNA"/>
</dbReference>
<evidence type="ECO:0000259" key="1">
    <source>
        <dbReference type="Pfam" id="PF24223"/>
    </source>
</evidence>
<proteinExistence type="predicted"/>
<feature type="domain" description="Fimbrial adhesin MrpH C-terminal" evidence="1">
    <location>
        <begin position="250"/>
        <end position="368"/>
    </location>
</feature>
<dbReference type="AlphaFoldDB" id="A0A379YM14"/>
<accession>A0A379YM14</accession>
<dbReference type="Gene3D" id="2.60.40.1090">
    <property type="entry name" value="Fimbrial-type adhesion domain"/>
    <property type="match status" value="1"/>
</dbReference>
<dbReference type="InterPro" id="IPR036937">
    <property type="entry name" value="Adhesion_dom_fimbrial_sf"/>
</dbReference>
<dbReference type="Pfam" id="PF24223">
    <property type="entry name" value="MrpH_C"/>
    <property type="match status" value="1"/>
</dbReference>
<evidence type="ECO:0000313" key="3">
    <source>
        <dbReference type="Proteomes" id="UP000254220"/>
    </source>
</evidence>